<dbReference type="EMBL" id="JACGWN010000002">
    <property type="protein sequence ID" value="KAL0458432.1"/>
    <property type="molecule type" value="Genomic_DNA"/>
</dbReference>
<dbReference type="SUPFAM" id="SSF53098">
    <property type="entry name" value="Ribonuclease H-like"/>
    <property type="match status" value="1"/>
</dbReference>
<proteinExistence type="predicted"/>
<dbReference type="Gene3D" id="3.30.420.10">
    <property type="entry name" value="Ribonuclease H-like superfamily/Ribonuclease H"/>
    <property type="match status" value="1"/>
</dbReference>
<evidence type="ECO:0000259" key="1">
    <source>
        <dbReference type="PROSITE" id="PS50994"/>
    </source>
</evidence>
<dbReference type="Gene3D" id="1.10.340.70">
    <property type="match status" value="1"/>
</dbReference>
<dbReference type="GO" id="GO:0003676">
    <property type="term" value="F:nucleic acid binding"/>
    <property type="evidence" value="ECO:0007669"/>
    <property type="project" value="InterPro"/>
</dbReference>
<dbReference type="PANTHER" id="PTHR48475">
    <property type="entry name" value="RIBONUCLEASE H"/>
    <property type="match status" value="1"/>
</dbReference>
<accession>A0AAW2XZI9</accession>
<dbReference type="InterPro" id="IPR041588">
    <property type="entry name" value="Integrase_H2C2"/>
</dbReference>
<dbReference type="Pfam" id="PF00665">
    <property type="entry name" value="rve"/>
    <property type="match status" value="1"/>
</dbReference>
<dbReference type="PROSITE" id="PS50994">
    <property type="entry name" value="INTEGRASE"/>
    <property type="match status" value="1"/>
</dbReference>
<name>A0AAW2XZI9_9LAMI</name>
<dbReference type="InterPro" id="IPR012337">
    <property type="entry name" value="RNaseH-like_sf"/>
</dbReference>
<feature type="domain" description="Integrase catalytic" evidence="1">
    <location>
        <begin position="107"/>
        <end position="266"/>
    </location>
</feature>
<sequence length="311" mass="36155">MLDRRRPSPRRAIHFLMQVGTLYKKSFTHPLLRCLSQEEGLHILKEIHDGCCESYVGTWTLANKALSAGYFWPTMKQDARYLINKCEKYQRHATLIHQPAEPLNVMLSPCPFSQWGMDIVGPFPLAPGQKKFLLVAIDYFTKWVEAEPLARITEGKVMKFIWKNFVCRFGLPRELISDNSRQFQGRRIQDWCAGLHIKQRFTSVSHPQANGQVEVTNRILVQGIKKRLDRARGTWVEELTSVLWSYWTTPRGSTGESPFTLVYGMEAIIPAELRMPSHRILHFDEKHNSQLLKENLDLVDELRETTYIRTQ</sequence>
<reference evidence="2" key="2">
    <citation type="journal article" date="2024" name="Plant">
        <title>Genomic evolution and insights into agronomic trait innovations of Sesamum species.</title>
        <authorList>
            <person name="Miao H."/>
            <person name="Wang L."/>
            <person name="Qu L."/>
            <person name="Liu H."/>
            <person name="Sun Y."/>
            <person name="Le M."/>
            <person name="Wang Q."/>
            <person name="Wei S."/>
            <person name="Zheng Y."/>
            <person name="Lin W."/>
            <person name="Duan Y."/>
            <person name="Cao H."/>
            <person name="Xiong S."/>
            <person name="Wang X."/>
            <person name="Wei L."/>
            <person name="Li C."/>
            <person name="Ma Q."/>
            <person name="Ju M."/>
            <person name="Zhao R."/>
            <person name="Li G."/>
            <person name="Mu C."/>
            <person name="Tian Q."/>
            <person name="Mei H."/>
            <person name="Zhang T."/>
            <person name="Gao T."/>
            <person name="Zhang H."/>
        </authorList>
    </citation>
    <scope>NUCLEOTIDE SEQUENCE</scope>
    <source>
        <strain evidence="2">KEN1</strain>
    </source>
</reference>
<dbReference type="InterPro" id="IPR036397">
    <property type="entry name" value="RNaseH_sf"/>
</dbReference>
<evidence type="ECO:0000313" key="2">
    <source>
        <dbReference type="EMBL" id="KAL0458432.1"/>
    </source>
</evidence>
<dbReference type="PANTHER" id="PTHR48475:SF2">
    <property type="entry name" value="RIBONUCLEASE H"/>
    <property type="match status" value="1"/>
</dbReference>
<dbReference type="Pfam" id="PF17921">
    <property type="entry name" value="Integrase_H2C2"/>
    <property type="match status" value="1"/>
</dbReference>
<gene>
    <name evidence="2" type="ORF">Slati_0470400</name>
</gene>
<reference evidence="2" key="1">
    <citation type="submission" date="2020-06" db="EMBL/GenBank/DDBJ databases">
        <authorList>
            <person name="Li T."/>
            <person name="Hu X."/>
            <person name="Zhang T."/>
            <person name="Song X."/>
            <person name="Zhang H."/>
            <person name="Dai N."/>
            <person name="Sheng W."/>
            <person name="Hou X."/>
            <person name="Wei L."/>
        </authorList>
    </citation>
    <scope>NUCLEOTIDE SEQUENCE</scope>
    <source>
        <strain evidence="2">KEN1</strain>
        <tissue evidence="2">Leaf</tissue>
    </source>
</reference>
<protein>
    <recommendedName>
        <fullName evidence="1">Integrase catalytic domain-containing protein</fullName>
    </recommendedName>
</protein>
<organism evidence="2">
    <name type="scientific">Sesamum latifolium</name>
    <dbReference type="NCBI Taxonomy" id="2727402"/>
    <lineage>
        <taxon>Eukaryota</taxon>
        <taxon>Viridiplantae</taxon>
        <taxon>Streptophyta</taxon>
        <taxon>Embryophyta</taxon>
        <taxon>Tracheophyta</taxon>
        <taxon>Spermatophyta</taxon>
        <taxon>Magnoliopsida</taxon>
        <taxon>eudicotyledons</taxon>
        <taxon>Gunneridae</taxon>
        <taxon>Pentapetalae</taxon>
        <taxon>asterids</taxon>
        <taxon>lamiids</taxon>
        <taxon>Lamiales</taxon>
        <taxon>Pedaliaceae</taxon>
        <taxon>Sesamum</taxon>
    </lineage>
</organism>
<dbReference type="AlphaFoldDB" id="A0AAW2XZI9"/>
<dbReference type="InterPro" id="IPR001584">
    <property type="entry name" value="Integrase_cat-core"/>
</dbReference>
<comment type="caution">
    <text evidence="2">The sequence shown here is derived from an EMBL/GenBank/DDBJ whole genome shotgun (WGS) entry which is preliminary data.</text>
</comment>
<dbReference type="GO" id="GO:0015074">
    <property type="term" value="P:DNA integration"/>
    <property type="evidence" value="ECO:0007669"/>
    <property type="project" value="InterPro"/>
</dbReference>